<evidence type="ECO:0000313" key="3">
    <source>
        <dbReference type="Proteomes" id="UP000178602"/>
    </source>
</evidence>
<dbReference type="InterPro" id="IPR017853">
    <property type="entry name" value="GH"/>
</dbReference>
<protein>
    <recommendedName>
        <fullName evidence="1">DUF4015 domain-containing protein</fullName>
    </recommendedName>
</protein>
<dbReference type="Pfam" id="PF13200">
    <property type="entry name" value="DUF4015"/>
    <property type="match status" value="1"/>
</dbReference>
<name>A0A1F4T6D0_UNCSA</name>
<dbReference type="SUPFAM" id="SSF51445">
    <property type="entry name" value="(Trans)glycosidases"/>
    <property type="match status" value="1"/>
</dbReference>
<dbReference type="AlphaFoldDB" id="A0A1F4T6D0"/>
<dbReference type="Gene3D" id="3.20.20.80">
    <property type="entry name" value="Glycosidases"/>
    <property type="match status" value="1"/>
</dbReference>
<evidence type="ECO:0000313" key="2">
    <source>
        <dbReference type="EMBL" id="OGC28264.1"/>
    </source>
</evidence>
<dbReference type="InterPro" id="IPR025275">
    <property type="entry name" value="DUF4015"/>
</dbReference>
<accession>A0A1F4T6D0</accession>
<organism evidence="2 3">
    <name type="scientific">candidate division WOR-1 bacterium RIFOXYC12_FULL_54_18</name>
    <dbReference type="NCBI Taxonomy" id="1802584"/>
    <lineage>
        <taxon>Bacteria</taxon>
        <taxon>Bacillati</taxon>
        <taxon>Saganbacteria</taxon>
    </lineage>
</organism>
<dbReference type="EMBL" id="MEUG01000001">
    <property type="protein sequence ID" value="OGC28264.1"/>
    <property type="molecule type" value="Genomic_DNA"/>
</dbReference>
<gene>
    <name evidence="2" type="ORF">A3K49_04695</name>
</gene>
<feature type="domain" description="DUF4015" evidence="1">
    <location>
        <begin position="47"/>
        <end position="357"/>
    </location>
</feature>
<comment type="caution">
    <text evidence="2">The sequence shown here is derived from an EMBL/GenBank/DDBJ whole genome shotgun (WGS) entry which is preliminary data.</text>
</comment>
<dbReference type="Proteomes" id="UP000178602">
    <property type="component" value="Unassembled WGS sequence"/>
</dbReference>
<evidence type="ECO:0000259" key="1">
    <source>
        <dbReference type="Pfam" id="PF13200"/>
    </source>
</evidence>
<reference evidence="2 3" key="1">
    <citation type="journal article" date="2016" name="Nat. Commun.">
        <title>Thousands of microbial genomes shed light on interconnected biogeochemical processes in an aquifer system.</title>
        <authorList>
            <person name="Anantharaman K."/>
            <person name="Brown C.T."/>
            <person name="Hug L.A."/>
            <person name="Sharon I."/>
            <person name="Castelle C.J."/>
            <person name="Probst A.J."/>
            <person name="Thomas B.C."/>
            <person name="Singh A."/>
            <person name="Wilkins M.J."/>
            <person name="Karaoz U."/>
            <person name="Brodie E.L."/>
            <person name="Williams K.H."/>
            <person name="Hubbard S.S."/>
            <person name="Banfield J.F."/>
        </authorList>
    </citation>
    <scope>NUCLEOTIDE SEQUENCE [LARGE SCALE GENOMIC DNA]</scope>
</reference>
<sequence length="367" mass="41208">MKKYVYAVCAVVAISLLLLFPLLFQRAAVSSDHPDLPLKVKKKSDKGIYITWYVARTPKMLDHLLAQAKACGLNTIVVDAKFALTPPLLELLKKRGLTEKTVATADPWLSELTAKLHEQGFIVSARLVVFKDDHLALTRPDLAIKLPGGDYYRDLKGGKWGDPYSDEVRLYNELVAERAAASGVDEVQFDYIRFPAEGRAKNAYYPHKKEGVSRVDTICEFLAGVKKRLNRYNVSLAVDIFGIAAWQQPVDIKNLGQDLKKMAAYLDVLSPMLYPSHFHAGYDGYANPGNYPYHFMSQGVKKSLDILSGEATTLVPWIQGFNLRSPNYGPNYILEQVRAAKELGVDSFLVWNASNRYETTFAALRRR</sequence>
<proteinExistence type="predicted"/>